<dbReference type="RefSeq" id="WP_013541161.1">
    <property type="nucleotide sequence ID" value="NC_014931.1"/>
</dbReference>
<proteinExistence type="predicted"/>
<dbReference type="Proteomes" id="UP000008917">
    <property type="component" value="Chromosome"/>
</dbReference>
<evidence type="ECO:0000313" key="1">
    <source>
        <dbReference type="EMBL" id="ADU36932.1"/>
    </source>
</evidence>
<dbReference type="STRING" id="595537.Varpa_2734"/>
<protein>
    <submittedName>
        <fullName evidence="1">Peptidase M48 Ste24p</fullName>
    </submittedName>
</protein>
<evidence type="ECO:0000313" key="2">
    <source>
        <dbReference type="Proteomes" id="UP000008917"/>
    </source>
</evidence>
<dbReference type="EMBL" id="CP002417">
    <property type="protein sequence ID" value="ADU36932.1"/>
    <property type="molecule type" value="Genomic_DNA"/>
</dbReference>
<accession>E6V3Q8</accession>
<dbReference type="AlphaFoldDB" id="E6V3Q8"/>
<dbReference type="HOGENOM" id="CLU_2208908_0_0_4"/>
<reference evidence="2" key="1">
    <citation type="submission" date="2010-12" db="EMBL/GenBank/DDBJ databases">
        <title>Complete sequence of Variovorax paradoxus EPS.</title>
        <authorList>
            <consortium name="US DOE Joint Genome Institute"/>
            <person name="Lucas S."/>
            <person name="Copeland A."/>
            <person name="Lapidus A."/>
            <person name="Cheng J.-F."/>
            <person name="Goodwin L."/>
            <person name="Pitluck S."/>
            <person name="Teshima H."/>
            <person name="Detter J.C."/>
            <person name="Han C."/>
            <person name="Tapia R."/>
            <person name="Land M."/>
            <person name="Hauser L."/>
            <person name="Kyrpides N."/>
            <person name="Ivanova N."/>
            <person name="Ovchinnikova G."/>
            <person name="Orwin P."/>
            <person name="Han J.-I.G."/>
            <person name="Woyke T."/>
        </authorList>
    </citation>
    <scope>NUCLEOTIDE SEQUENCE [LARGE SCALE GENOMIC DNA]</scope>
    <source>
        <strain evidence="2">EPS</strain>
    </source>
</reference>
<name>E6V3Q8_VARPE</name>
<dbReference type="KEGG" id="vpe:Varpa_2734"/>
<gene>
    <name evidence="1" type="ordered locus">Varpa_2734</name>
</gene>
<organism evidence="1 2">
    <name type="scientific">Variovorax paradoxus (strain EPS)</name>
    <dbReference type="NCBI Taxonomy" id="595537"/>
    <lineage>
        <taxon>Bacteria</taxon>
        <taxon>Pseudomonadati</taxon>
        <taxon>Pseudomonadota</taxon>
        <taxon>Betaproteobacteria</taxon>
        <taxon>Burkholderiales</taxon>
        <taxon>Comamonadaceae</taxon>
        <taxon>Variovorax</taxon>
    </lineage>
</organism>
<reference evidence="1 2" key="2">
    <citation type="journal article" date="2013" name="Genome Announc.">
        <title>Genome of the Root-Associated Plant Growth-Promoting Bacterium Variovorax paradoxus Strain EPS.</title>
        <authorList>
            <person name="Han J.I."/>
            <person name="Spain J.C."/>
            <person name="Leadbetter J.R."/>
            <person name="Ovchinnikova G."/>
            <person name="Goodwin L.A."/>
            <person name="Han C.S."/>
            <person name="Woyke T."/>
            <person name="Davenport K.W."/>
            <person name="Orwin P.M."/>
        </authorList>
    </citation>
    <scope>NUCLEOTIDE SEQUENCE [LARGE SCALE GENOMIC DNA]</scope>
    <source>
        <strain evidence="1 2">EPS</strain>
    </source>
</reference>
<sequence>MATENVQGSGGRITLANLNQEQISLLLTQIATSADTLSTFAAYAAQRADGGAMWDLHVVESLAERIGALAELAVPGAVRGTFAGWSVCSDFETMGLPVGGAVGGGHD</sequence>